<dbReference type="RefSeq" id="WP_345349972.1">
    <property type="nucleotide sequence ID" value="NZ_BAABHJ010000003.1"/>
</dbReference>
<organism evidence="1 2">
    <name type="scientific">Actinoallomurus liliacearum</name>
    <dbReference type="NCBI Taxonomy" id="1080073"/>
    <lineage>
        <taxon>Bacteria</taxon>
        <taxon>Bacillati</taxon>
        <taxon>Actinomycetota</taxon>
        <taxon>Actinomycetes</taxon>
        <taxon>Streptosporangiales</taxon>
        <taxon>Thermomonosporaceae</taxon>
        <taxon>Actinoallomurus</taxon>
    </lineage>
</organism>
<dbReference type="Proteomes" id="UP001500212">
    <property type="component" value="Unassembled WGS sequence"/>
</dbReference>
<gene>
    <name evidence="1" type="ORF">GCM10023195_13480</name>
</gene>
<evidence type="ECO:0000313" key="1">
    <source>
        <dbReference type="EMBL" id="GAA4603995.1"/>
    </source>
</evidence>
<accession>A0ABP8TFF6</accession>
<keyword evidence="2" id="KW-1185">Reference proteome</keyword>
<evidence type="ECO:0000313" key="2">
    <source>
        <dbReference type="Proteomes" id="UP001500212"/>
    </source>
</evidence>
<sequence length="106" mass="11763">MADQRERILIDRLSAALEERGLRVRVDGACVTATNADARLIQSVRLQDIDGEPMWCWLWLGPRPVIRGEPRPEPDIEPFSPAAEIGYAARRIANVVAGRVEESADA</sequence>
<reference evidence="2" key="1">
    <citation type="journal article" date="2019" name="Int. J. Syst. Evol. Microbiol.">
        <title>The Global Catalogue of Microorganisms (GCM) 10K type strain sequencing project: providing services to taxonomists for standard genome sequencing and annotation.</title>
        <authorList>
            <consortium name="The Broad Institute Genomics Platform"/>
            <consortium name="The Broad Institute Genome Sequencing Center for Infectious Disease"/>
            <person name="Wu L."/>
            <person name="Ma J."/>
        </authorList>
    </citation>
    <scope>NUCLEOTIDE SEQUENCE [LARGE SCALE GENOMIC DNA]</scope>
    <source>
        <strain evidence="2">JCM 17938</strain>
    </source>
</reference>
<proteinExistence type="predicted"/>
<comment type="caution">
    <text evidence="1">The sequence shown here is derived from an EMBL/GenBank/DDBJ whole genome shotgun (WGS) entry which is preliminary data.</text>
</comment>
<protein>
    <submittedName>
        <fullName evidence="1">Uncharacterized protein</fullName>
    </submittedName>
</protein>
<name>A0ABP8TFF6_9ACTN</name>
<dbReference type="EMBL" id="BAABHJ010000003">
    <property type="protein sequence ID" value="GAA4603995.1"/>
    <property type="molecule type" value="Genomic_DNA"/>
</dbReference>